<keyword evidence="2" id="KW-1185">Reference proteome</keyword>
<dbReference type="EMBL" id="CAJPDS010000011">
    <property type="protein sequence ID" value="CAF9912447.1"/>
    <property type="molecule type" value="Genomic_DNA"/>
</dbReference>
<dbReference type="OrthoDB" id="3837555at2759"/>
<proteinExistence type="predicted"/>
<dbReference type="Proteomes" id="UP000664521">
    <property type="component" value="Unassembled WGS sequence"/>
</dbReference>
<name>A0A8H3EUA0_9LECA</name>
<sequence length="174" mass="19073">MSSPYPANEKQRALRLSCEHTTAATLKVPSGNYCAGSGVTAQVEEGQRGWHKINERYRKPPLVRRPLYQKPIHYFDENSIYYACQLYDATGNPSDPITCTIQLAGVKYDTNATVVQELVYNPGLLPVAGTFASASFGTSFKGLKSVDVQLADAPLPGTVIVVNFDSHAYTAYYT</sequence>
<protein>
    <submittedName>
        <fullName evidence="1">Uncharacterized protein</fullName>
    </submittedName>
</protein>
<gene>
    <name evidence="1" type="ORF">HETSPECPRED_000941</name>
</gene>
<dbReference type="AlphaFoldDB" id="A0A8H3EUA0"/>
<evidence type="ECO:0000313" key="2">
    <source>
        <dbReference type="Proteomes" id="UP000664521"/>
    </source>
</evidence>
<comment type="caution">
    <text evidence="1">The sequence shown here is derived from an EMBL/GenBank/DDBJ whole genome shotgun (WGS) entry which is preliminary data.</text>
</comment>
<organism evidence="1 2">
    <name type="scientific">Heterodermia speciosa</name>
    <dbReference type="NCBI Taxonomy" id="116794"/>
    <lineage>
        <taxon>Eukaryota</taxon>
        <taxon>Fungi</taxon>
        <taxon>Dikarya</taxon>
        <taxon>Ascomycota</taxon>
        <taxon>Pezizomycotina</taxon>
        <taxon>Lecanoromycetes</taxon>
        <taxon>OSLEUM clade</taxon>
        <taxon>Lecanoromycetidae</taxon>
        <taxon>Caliciales</taxon>
        <taxon>Physciaceae</taxon>
        <taxon>Heterodermia</taxon>
    </lineage>
</organism>
<evidence type="ECO:0000313" key="1">
    <source>
        <dbReference type="EMBL" id="CAF9912447.1"/>
    </source>
</evidence>
<reference evidence="1" key="1">
    <citation type="submission" date="2021-03" db="EMBL/GenBank/DDBJ databases">
        <authorList>
            <person name="Tagirdzhanova G."/>
        </authorList>
    </citation>
    <scope>NUCLEOTIDE SEQUENCE</scope>
</reference>
<accession>A0A8H3EUA0</accession>